<evidence type="ECO:0000256" key="5">
    <source>
        <dbReference type="ARBA" id="ARBA00023136"/>
    </source>
</evidence>
<evidence type="ECO:0000256" key="3">
    <source>
        <dbReference type="ARBA" id="ARBA00022692"/>
    </source>
</evidence>
<keyword evidence="5 6" id="KW-0472">Membrane</keyword>
<dbReference type="InterPro" id="IPR036259">
    <property type="entry name" value="MFS_trans_sf"/>
</dbReference>
<feature type="transmembrane region" description="Helical" evidence="6">
    <location>
        <begin position="252"/>
        <end position="273"/>
    </location>
</feature>
<evidence type="ECO:0000256" key="1">
    <source>
        <dbReference type="ARBA" id="ARBA00004651"/>
    </source>
</evidence>
<evidence type="ECO:0000256" key="4">
    <source>
        <dbReference type="ARBA" id="ARBA00022989"/>
    </source>
</evidence>
<evidence type="ECO:0000313" key="9">
    <source>
        <dbReference type="Proteomes" id="UP001229346"/>
    </source>
</evidence>
<evidence type="ECO:0000259" key="7">
    <source>
        <dbReference type="PROSITE" id="PS50850"/>
    </source>
</evidence>
<feature type="transmembrane region" description="Helical" evidence="6">
    <location>
        <begin position="285"/>
        <end position="305"/>
    </location>
</feature>
<keyword evidence="4 6" id="KW-1133">Transmembrane helix</keyword>
<dbReference type="Gene3D" id="1.20.1250.20">
    <property type="entry name" value="MFS general substrate transporter like domains"/>
    <property type="match status" value="1"/>
</dbReference>
<dbReference type="PANTHER" id="PTHR23531">
    <property type="entry name" value="QUINOLENE RESISTANCE PROTEIN NORA"/>
    <property type="match status" value="1"/>
</dbReference>
<feature type="transmembrane region" description="Helical" evidence="6">
    <location>
        <begin position="376"/>
        <end position="394"/>
    </location>
</feature>
<dbReference type="PROSITE" id="PS50850">
    <property type="entry name" value="MFS"/>
    <property type="match status" value="1"/>
</dbReference>
<feature type="transmembrane region" description="Helical" evidence="6">
    <location>
        <begin position="311"/>
        <end position="333"/>
    </location>
</feature>
<reference evidence="8 9" key="1">
    <citation type="submission" date="2023-07" db="EMBL/GenBank/DDBJ databases">
        <title>Sorghum-associated microbial communities from plants grown in Nebraska, USA.</title>
        <authorList>
            <person name="Schachtman D."/>
        </authorList>
    </citation>
    <scope>NUCLEOTIDE SEQUENCE [LARGE SCALE GENOMIC DNA]</scope>
    <source>
        <strain evidence="8 9">CC482</strain>
    </source>
</reference>
<feature type="transmembrane region" description="Helical" evidence="6">
    <location>
        <begin position="21"/>
        <end position="43"/>
    </location>
</feature>
<dbReference type="InterPro" id="IPR052714">
    <property type="entry name" value="MFS_Exporter"/>
</dbReference>
<evidence type="ECO:0000256" key="6">
    <source>
        <dbReference type="SAM" id="Phobius"/>
    </source>
</evidence>
<feature type="transmembrane region" description="Helical" evidence="6">
    <location>
        <begin position="222"/>
        <end position="246"/>
    </location>
</feature>
<proteinExistence type="predicted"/>
<feature type="transmembrane region" description="Helical" evidence="6">
    <location>
        <begin position="109"/>
        <end position="131"/>
    </location>
</feature>
<feature type="transmembrane region" description="Helical" evidence="6">
    <location>
        <begin position="55"/>
        <end position="73"/>
    </location>
</feature>
<dbReference type="InterPro" id="IPR020846">
    <property type="entry name" value="MFS_dom"/>
</dbReference>
<organism evidence="8 9">
    <name type="scientific">Paenibacillus harenae</name>
    <dbReference type="NCBI Taxonomy" id="306543"/>
    <lineage>
        <taxon>Bacteria</taxon>
        <taxon>Bacillati</taxon>
        <taxon>Bacillota</taxon>
        <taxon>Bacilli</taxon>
        <taxon>Bacillales</taxon>
        <taxon>Paenibacillaceae</taxon>
        <taxon>Paenibacillus</taxon>
    </lineage>
</organism>
<sequence>MNVTKPPETVLQDRPFGPKAIRIYLVAALFYTTSHVLLILLPLSSNKLGASPSQIGLIMGAYMFTSMFLRPVAGKIVDKLGTKRIFTAALLLNAVVIAMYLFQSLWVFALLRIVQGVILSFFSMVAHLMIIEVLSDKARGQGLSLFSLSSMLPYTYGPFLALYFVDRVPMPYLFMALIPIGLTTLLIGMNLGLPELRKKESLQTDNLRSSRDAYKGWKDGKLLLPSAIMLLASAIIGTVAAFLPLYLEKRGLPFAGLYFLTETVVLILLRFFGRKMIPTGGRFPFRLVVMLIFLMTAAVGLVRMAESLPVILLAAVCNGIALSMLYPTLLTYVSFIVPERFRGRGIGLFIAAADFGTAVGIWALSLVASTYSYETMFSGCIAIGAAALLLILLMSKIRGRAV</sequence>
<keyword evidence="3 6" id="KW-0812">Transmembrane</keyword>
<dbReference type="SUPFAM" id="SSF103473">
    <property type="entry name" value="MFS general substrate transporter"/>
    <property type="match status" value="1"/>
</dbReference>
<gene>
    <name evidence="8" type="ORF">J2T15_001505</name>
</gene>
<evidence type="ECO:0000256" key="2">
    <source>
        <dbReference type="ARBA" id="ARBA00022448"/>
    </source>
</evidence>
<feature type="domain" description="Major facilitator superfamily (MFS) profile" evidence="7">
    <location>
        <begin position="19"/>
        <end position="398"/>
    </location>
</feature>
<dbReference type="Proteomes" id="UP001229346">
    <property type="component" value="Unassembled WGS sequence"/>
</dbReference>
<protein>
    <submittedName>
        <fullName evidence="8">MFS family permease</fullName>
    </submittedName>
</protein>
<keyword evidence="2" id="KW-0813">Transport</keyword>
<keyword evidence="9" id="KW-1185">Reference proteome</keyword>
<dbReference type="InterPro" id="IPR011701">
    <property type="entry name" value="MFS"/>
</dbReference>
<dbReference type="PANTHER" id="PTHR23531:SF2">
    <property type="entry name" value="PERMEASE"/>
    <property type="match status" value="1"/>
</dbReference>
<dbReference type="EMBL" id="JAUSSU010000003">
    <property type="protein sequence ID" value="MDQ0112070.1"/>
    <property type="molecule type" value="Genomic_DNA"/>
</dbReference>
<feature type="transmembrane region" description="Helical" evidence="6">
    <location>
        <begin position="171"/>
        <end position="193"/>
    </location>
</feature>
<evidence type="ECO:0000313" key="8">
    <source>
        <dbReference type="EMBL" id="MDQ0112070.1"/>
    </source>
</evidence>
<dbReference type="RefSeq" id="WP_307202604.1">
    <property type="nucleotide sequence ID" value="NZ_JAUSSU010000003.1"/>
</dbReference>
<name>A0ABT9TXG8_PAEHA</name>
<feature type="transmembrane region" description="Helical" evidence="6">
    <location>
        <begin position="143"/>
        <end position="165"/>
    </location>
</feature>
<feature type="transmembrane region" description="Helical" evidence="6">
    <location>
        <begin position="85"/>
        <end position="103"/>
    </location>
</feature>
<comment type="subcellular location">
    <subcellularLocation>
        <location evidence="1">Cell membrane</location>
        <topology evidence="1">Multi-pass membrane protein</topology>
    </subcellularLocation>
</comment>
<accession>A0ABT9TXG8</accession>
<feature type="transmembrane region" description="Helical" evidence="6">
    <location>
        <begin position="345"/>
        <end position="364"/>
    </location>
</feature>
<comment type="caution">
    <text evidence="8">The sequence shown here is derived from an EMBL/GenBank/DDBJ whole genome shotgun (WGS) entry which is preliminary data.</text>
</comment>
<dbReference type="Pfam" id="PF07690">
    <property type="entry name" value="MFS_1"/>
    <property type="match status" value="1"/>
</dbReference>
<dbReference type="NCBIfam" id="NF047574">
    <property type="entry name" value="opine_export_Sa"/>
    <property type="match status" value="1"/>
</dbReference>